<feature type="transmembrane region" description="Helical" evidence="7">
    <location>
        <begin position="344"/>
        <end position="363"/>
    </location>
</feature>
<keyword evidence="5 7" id="KW-0472">Membrane</keyword>
<evidence type="ECO:0000256" key="4">
    <source>
        <dbReference type="ARBA" id="ARBA00022989"/>
    </source>
</evidence>
<feature type="compositionally biased region" description="Low complexity" evidence="6">
    <location>
        <begin position="257"/>
        <end position="266"/>
    </location>
</feature>
<dbReference type="PANTHER" id="PTHR33885">
    <property type="entry name" value="PHAGE SHOCK PROTEIN C"/>
    <property type="match status" value="1"/>
</dbReference>
<feature type="compositionally biased region" description="Low complexity" evidence="6">
    <location>
        <begin position="1"/>
        <end position="10"/>
    </location>
</feature>
<comment type="subcellular location">
    <subcellularLocation>
        <location evidence="1">Cell membrane</location>
        <topology evidence="1">Single-pass membrane protein</topology>
    </subcellularLocation>
</comment>
<keyword evidence="2" id="KW-1003">Cell membrane</keyword>
<feature type="region of interest" description="Disordered" evidence="6">
    <location>
        <begin position="181"/>
        <end position="274"/>
    </location>
</feature>
<feature type="transmembrane region" description="Helical" evidence="7">
    <location>
        <begin position="317"/>
        <end position="337"/>
    </location>
</feature>
<evidence type="ECO:0000256" key="6">
    <source>
        <dbReference type="SAM" id="MobiDB-lite"/>
    </source>
</evidence>
<evidence type="ECO:0000256" key="1">
    <source>
        <dbReference type="ARBA" id="ARBA00004162"/>
    </source>
</evidence>
<evidence type="ECO:0000313" key="10">
    <source>
        <dbReference type="Proteomes" id="UP000675409"/>
    </source>
</evidence>
<feature type="domain" description="Phage shock protein PspC N-terminal" evidence="8">
    <location>
        <begin position="55"/>
        <end position="109"/>
    </location>
</feature>
<name>A0ABS1LEK4_9MICO</name>
<accession>A0ABS1LEK4</accession>
<comment type="caution">
    <text evidence="9">The sequence shown here is derived from an EMBL/GenBank/DDBJ whole genome shotgun (WGS) entry which is preliminary data.</text>
</comment>
<organism evidence="9 10">
    <name type="scientific">Myceligenerans indicum</name>
    <dbReference type="NCBI Taxonomy" id="2593663"/>
    <lineage>
        <taxon>Bacteria</taxon>
        <taxon>Bacillati</taxon>
        <taxon>Actinomycetota</taxon>
        <taxon>Actinomycetes</taxon>
        <taxon>Micrococcales</taxon>
        <taxon>Promicromonosporaceae</taxon>
        <taxon>Myceligenerans</taxon>
    </lineage>
</organism>
<dbReference type="Proteomes" id="UP000675409">
    <property type="component" value="Unassembled WGS sequence"/>
</dbReference>
<feature type="transmembrane region" description="Helical" evidence="7">
    <location>
        <begin position="155"/>
        <end position="173"/>
    </location>
</feature>
<dbReference type="RefSeq" id="WP_201844539.1">
    <property type="nucleotide sequence ID" value="NZ_JABBYC010000001.1"/>
</dbReference>
<dbReference type="Pfam" id="PF04024">
    <property type="entry name" value="PspC"/>
    <property type="match status" value="1"/>
</dbReference>
<dbReference type="EMBL" id="JABBYC010000001">
    <property type="protein sequence ID" value="MBL0884701.1"/>
    <property type="molecule type" value="Genomic_DNA"/>
</dbReference>
<evidence type="ECO:0000313" key="9">
    <source>
        <dbReference type="EMBL" id="MBL0884701.1"/>
    </source>
</evidence>
<sequence length="521" mass="53638">MTTDPTAGEGPTPPGEPEPSAQQTSFEEQAPPQQPPGSQPRPAGSGFFDSIRRTRLYRADRRWVGGVASGVADRLGWDPLLVRGLFVITVFLGGIGLIAYGLGWALLPEQSDGRIHLEEAVRGNFDVALLGAATMFLFGFAWGGPWGWWDVDAGWLAALFWLAVVSGIVYLLVQAARRRPSTEGEPHAQPYPPAHPQPYAPAHPPTTPAGPGAGPAGPPAASETVGLADHTSTGPEAPPAAHAPYAGTSGMPPGTPAAPYTGAPYAQPLPPRPPRRKGGGAGIVLGLILLAGAALLLDELVLDGAIPYLSDGDAGLWGAWIGISLAIIGVAIVVAGLRGRSSGGLGAMAIIGLVLGVPTLGWLQVDGPGRIDEGRDVVGDVLDFDGRVDGHEPGAPISDGTFSPSRIAEAERGYAVSWGEPTIDLTELDLSGVDPAEPVEVPIAVGAGAATVVVPADAAVEVDGRLSAGALEWFVDGDDRTYSGVNDQQVEITSDEVGDDGAELRLLVEVTAGDLIIEEAQ</sequence>
<keyword evidence="10" id="KW-1185">Reference proteome</keyword>
<feature type="region of interest" description="Disordered" evidence="6">
    <location>
        <begin position="1"/>
        <end position="46"/>
    </location>
</feature>
<proteinExistence type="predicted"/>
<feature type="transmembrane region" description="Helical" evidence="7">
    <location>
        <begin position="127"/>
        <end position="149"/>
    </location>
</feature>
<keyword evidence="3 7" id="KW-0812">Transmembrane</keyword>
<evidence type="ECO:0000256" key="7">
    <source>
        <dbReference type="SAM" id="Phobius"/>
    </source>
</evidence>
<evidence type="ECO:0000256" key="2">
    <source>
        <dbReference type="ARBA" id="ARBA00022475"/>
    </source>
</evidence>
<evidence type="ECO:0000256" key="3">
    <source>
        <dbReference type="ARBA" id="ARBA00022692"/>
    </source>
</evidence>
<gene>
    <name evidence="9" type="ORF">HGK34_00140</name>
</gene>
<protein>
    <submittedName>
        <fullName evidence="9">PspC domain-containing protein</fullName>
    </submittedName>
</protein>
<feature type="transmembrane region" description="Helical" evidence="7">
    <location>
        <begin position="278"/>
        <end position="297"/>
    </location>
</feature>
<evidence type="ECO:0000256" key="5">
    <source>
        <dbReference type="ARBA" id="ARBA00023136"/>
    </source>
</evidence>
<dbReference type="PANTHER" id="PTHR33885:SF3">
    <property type="entry name" value="PHAGE SHOCK PROTEIN C"/>
    <property type="match status" value="1"/>
</dbReference>
<evidence type="ECO:0000259" key="8">
    <source>
        <dbReference type="Pfam" id="PF04024"/>
    </source>
</evidence>
<dbReference type="InterPro" id="IPR052027">
    <property type="entry name" value="PspC"/>
</dbReference>
<feature type="compositionally biased region" description="Pro residues" evidence="6">
    <location>
        <begin position="189"/>
        <end position="208"/>
    </location>
</feature>
<keyword evidence="4 7" id="KW-1133">Transmembrane helix</keyword>
<feature type="transmembrane region" description="Helical" evidence="7">
    <location>
        <begin position="85"/>
        <end position="107"/>
    </location>
</feature>
<reference evidence="9 10" key="1">
    <citation type="journal article" date="2021" name="Arch. Microbiol.">
        <title>Myceligenerans indicum sp. nov., an actinobacterium isolated from mangrove sediment of Sundarbans, India.</title>
        <authorList>
            <person name="Asha K."/>
            <person name="Bhadury P."/>
        </authorList>
    </citation>
    <scope>NUCLEOTIDE SEQUENCE [LARGE SCALE GENOMIC DNA]</scope>
    <source>
        <strain evidence="9 10">I2</strain>
    </source>
</reference>
<dbReference type="InterPro" id="IPR007168">
    <property type="entry name" value="Phageshock_PspC_N"/>
</dbReference>